<dbReference type="EMBL" id="GBRH01188309">
    <property type="protein sequence ID" value="JAE09587.1"/>
    <property type="molecule type" value="Transcribed_RNA"/>
</dbReference>
<protein>
    <submittedName>
        <fullName evidence="1">Uncharacterized protein</fullName>
    </submittedName>
</protein>
<name>A0A0A9FB97_ARUDO</name>
<evidence type="ECO:0000313" key="1">
    <source>
        <dbReference type="EMBL" id="JAE09587.1"/>
    </source>
</evidence>
<accession>A0A0A9FB97</accession>
<reference evidence="1" key="1">
    <citation type="submission" date="2014-09" db="EMBL/GenBank/DDBJ databases">
        <authorList>
            <person name="Magalhaes I.L.F."/>
            <person name="Oliveira U."/>
            <person name="Santos F.R."/>
            <person name="Vidigal T.H.D.A."/>
            <person name="Brescovit A.D."/>
            <person name="Santos A.J."/>
        </authorList>
    </citation>
    <scope>NUCLEOTIDE SEQUENCE</scope>
    <source>
        <tissue evidence="1">Shoot tissue taken approximately 20 cm above the soil surface</tissue>
    </source>
</reference>
<reference evidence="1" key="2">
    <citation type="journal article" date="2015" name="Data Brief">
        <title>Shoot transcriptome of the giant reed, Arundo donax.</title>
        <authorList>
            <person name="Barrero R.A."/>
            <person name="Guerrero F.D."/>
            <person name="Moolhuijzen P."/>
            <person name="Goolsby J.A."/>
            <person name="Tidwell J."/>
            <person name="Bellgard S.E."/>
            <person name="Bellgard M.I."/>
        </authorList>
    </citation>
    <scope>NUCLEOTIDE SEQUENCE</scope>
    <source>
        <tissue evidence="1">Shoot tissue taken approximately 20 cm above the soil surface</tissue>
    </source>
</reference>
<dbReference type="AlphaFoldDB" id="A0A0A9FB97"/>
<sequence>MLSIQLMMCRDMATWQNYNMETTSIFQDKSTHHLKRLNLKETSMVNSDASIAKQHEKSIICDFRD</sequence>
<proteinExistence type="predicted"/>
<organism evidence="1">
    <name type="scientific">Arundo donax</name>
    <name type="common">Giant reed</name>
    <name type="synonym">Donax arundinaceus</name>
    <dbReference type="NCBI Taxonomy" id="35708"/>
    <lineage>
        <taxon>Eukaryota</taxon>
        <taxon>Viridiplantae</taxon>
        <taxon>Streptophyta</taxon>
        <taxon>Embryophyta</taxon>
        <taxon>Tracheophyta</taxon>
        <taxon>Spermatophyta</taxon>
        <taxon>Magnoliopsida</taxon>
        <taxon>Liliopsida</taxon>
        <taxon>Poales</taxon>
        <taxon>Poaceae</taxon>
        <taxon>PACMAD clade</taxon>
        <taxon>Arundinoideae</taxon>
        <taxon>Arundineae</taxon>
        <taxon>Arundo</taxon>
    </lineage>
</organism>